<feature type="binding site" evidence="7">
    <location>
        <position position="221"/>
    </location>
    <ligand>
        <name>Mg(2+)</name>
        <dbReference type="ChEBI" id="CHEBI:18420"/>
        <label>1</label>
        <note>catalytic</note>
    </ligand>
</feature>
<evidence type="ECO:0000256" key="2">
    <source>
        <dbReference type="ARBA" id="ARBA00001946"/>
    </source>
</evidence>
<accession>A0A844GMT6</accession>
<dbReference type="EC" id="3.1.3.25" evidence="8"/>
<dbReference type="GO" id="GO:0046854">
    <property type="term" value="P:phosphatidylinositol phosphate biosynthetic process"/>
    <property type="evidence" value="ECO:0007669"/>
    <property type="project" value="InterPro"/>
</dbReference>
<keyword evidence="5 8" id="KW-0378">Hydrolase</keyword>
<feature type="binding site" evidence="7">
    <location>
        <position position="96"/>
    </location>
    <ligand>
        <name>Mg(2+)</name>
        <dbReference type="ChEBI" id="CHEBI:18420"/>
        <label>1</label>
        <note>catalytic</note>
    </ligand>
</feature>
<evidence type="ECO:0000313" key="10">
    <source>
        <dbReference type="Proteomes" id="UP000437824"/>
    </source>
</evidence>
<dbReference type="PROSITE" id="PS00629">
    <property type="entry name" value="IMP_1"/>
    <property type="match status" value="1"/>
</dbReference>
<evidence type="ECO:0000256" key="7">
    <source>
        <dbReference type="PIRSR" id="PIRSR600760-2"/>
    </source>
</evidence>
<evidence type="ECO:0000256" key="5">
    <source>
        <dbReference type="ARBA" id="ARBA00022801"/>
    </source>
</evidence>
<organism evidence="9 10">
    <name type="scientific">Blautia luti DSM 14534 = JCM 17040</name>
    <dbReference type="NCBI Taxonomy" id="649762"/>
    <lineage>
        <taxon>Bacteria</taxon>
        <taxon>Bacillati</taxon>
        <taxon>Bacillota</taxon>
        <taxon>Clostridia</taxon>
        <taxon>Lachnospirales</taxon>
        <taxon>Lachnospiraceae</taxon>
        <taxon>Blautia</taxon>
    </lineage>
</organism>
<dbReference type="Gene3D" id="3.30.540.10">
    <property type="entry name" value="Fructose-1,6-Bisphosphatase, subunit A, domain 1"/>
    <property type="match status" value="1"/>
</dbReference>
<comment type="cofactor">
    <cofactor evidence="2 7 8">
        <name>Mg(2+)</name>
        <dbReference type="ChEBI" id="CHEBI:18420"/>
    </cofactor>
</comment>
<sequence>MTDNMELKEKTPHTILNEIIEAAKECGQVMLQADRENFGIKDKAGKANFVTKYDCKIQKMLEKKLSEILPEAEFLGEEEDCQINRNAEYIFVVDPIDGTTNFIKDYHMSCVSIGLIRNGKRYMGVVHNPYLNETFYAISGEGAYMNGNAIHVSKDDLANSIVLFGSSPYNTELAKASFELAYEYFQKCLDIRRSGSAALDLCAIASGRAEIYFELILSPWDFAAGALIVEEAGGIVTTVEGEELPCLEKSSILARNK</sequence>
<dbReference type="AlphaFoldDB" id="A0A844GMT6"/>
<dbReference type="InterPro" id="IPR020583">
    <property type="entry name" value="Inositol_monoP_metal-BS"/>
</dbReference>
<dbReference type="GO" id="GO:0007165">
    <property type="term" value="P:signal transduction"/>
    <property type="evidence" value="ECO:0007669"/>
    <property type="project" value="TreeGrafter"/>
</dbReference>
<feature type="binding site" evidence="7">
    <location>
        <position position="77"/>
    </location>
    <ligand>
        <name>Mg(2+)</name>
        <dbReference type="ChEBI" id="CHEBI:18420"/>
        <label>1</label>
        <note>catalytic</note>
    </ligand>
</feature>
<dbReference type="GO" id="GO:0046872">
    <property type="term" value="F:metal ion binding"/>
    <property type="evidence" value="ECO:0007669"/>
    <property type="project" value="UniProtKB-KW"/>
</dbReference>
<dbReference type="SUPFAM" id="SSF56655">
    <property type="entry name" value="Carbohydrate phosphatase"/>
    <property type="match status" value="1"/>
</dbReference>
<feature type="binding site" evidence="7">
    <location>
        <position position="97"/>
    </location>
    <ligand>
        <name>Mg(2+)</name>
        <dbReference type="ChEBI" id="CHEBI:18420"/>
        <label>1</label>
        <note>catalytic</note>
    </ligand>
</feature>
<comment type="similarity">
    <text evidence="3 8">Belongs to the inositol monophosphatase superfamily.</text>
</comment>
<dbReference type="InterPro" id="IPR000760">
    <property type="entry name" value="Inositol_monophosphatase-like"/>
</dbReference>
<reference evidence="9 10" key="1">
    <citation type="submission" date="2019-11" db="EMBL/GenBank/DDBJ databases">
        <title>Draft genome sequence of Blautia luti DSM 14534T, isolated from human stool.</title>
        <authorList>
            <person name="Ortiz R."/>
            <person name="Melis-Arcos F."/>
            <person name="Covarrubias P."/>
            <person name="Cardenas J.P."/>
            <person name="Perez-Donoso J."/>
            <person name="Almonacid D."/>
        </authorList>
    </citation>
    <scope>NUCLEOTIDE SEQUENCE [LARGE SCALE GENOMIC DNA]</scope>
    <source>
        <strain evidence="9 10">DSM 14534</strain>
    </source>
</reference>
<dbReference type="EMBL" id="WMBC01000018">
    <property type="protein sequence ID" value="MTD62699.1"/>
    <property type="molecule type" value="Genomic_DNA"/>
</dbReference>
<dbReference type="PANTHER" id="PTHR20854:SF4">
    <property type="entry name" value="INOSITOL-1-MONOPHOSPHATASE-RELATED"/>
    <property type="match status" value="1"/>
</dbReference>
<evidence type="ECO:0000313" key="9">
    <source>
        <dbReference type="EMBL" id="MTD62699.1"/>
    </source>
</evidence>
<dbReference type="InterPro" id="IPR020550">
    <property type="entry name" value="Inositol_monophosphatase_CS"/>
</dbReference>
<dbReference type="CDD" id="cd01639">
    <property type="entry name" value="IMPase"/>
    <property type="match status" value="1"/>
</dbReference>
<protein>
    <recommendedName>
        <fullName evidence="8">Inositol-1-monophosphatase</fullName>
        <ecNumber evidence="8">3.1.3.25</ecNumber>
    </recommendedName>
</protein>
<proteinExistence type="inferred from homology"/>
<gene>
    <name evidence="9" type="ORF">GKZ57_16030</name>
</gene>
<evidence type="ECO:0000256" key="6">
    <source>
        <dbReference type="ARBA" id="ARBA00022842"/>
    </source>
</evidence>
<dbReference type="GO" id="GO:0006020">
    <property type="term" value="P:inositol metabolic process"/>
    <property type="evidence" value="ECO:0007669"/>
    <property type="project" value="TreeGrafter"/>
</dbReference>
<evidence type="ECO:0000256" key="4">
    <source>
        <dbReference type="ARBA" id="ARBA00022723"/>
    </source>
</evidence>
<dbReference type="Pfam" id="PF00459">
    <property type="entry name" value="Inositol_P"/>
    <property type="match status" value="1"/>
</dbReference>
<feature type="binding site" evidence="7">
    <location>
        <position position="94"/>
    </location>
    <ligand>
        <name>Mg(2+)</name>
        <dbReference type="ChEBI" id="CHEBI:18420"/>
        <label>1</label>
        <note>catalytic</note>
    </ligand>
</feature>
<keyword evidence="6 7" id="KW-0460">Magnesium</keyword>
<comment type="catalytic activity">
    <reaction evidence="1 8">
        <text>a myo-inositol phosphate + H2O = myo-inositol + phosphate</text>
        <dbReference type="Rhea" id="RHEA:24056"/>
        <dbReference type="ChEBI" id="CHEBI:15377"/>
        <dbReference type="ChEBI" id="CHEBI:17268"/>
        <dbReference type="ChEBI" id="CHEBI:43474"/>
        <dbReference type="ChEBI" id="CHEBI:84139"/>
        <dbReference type="EC" id="3.1.3.25"/>
    </reaction>
</comment>
<evidence type="ECO:0000256" key="3">
    <source>
        <dbReference type="ARBA" id="ARBA00009759"/>
    </source>
</evidence>
<dbReference type="GO" id="GO:0008934">
    <property type="term" value="F:inositol monophosphate 1-phosphatase activity"/>
    <property type="evidence" value="ECO:0007669"/>
    <property type="project" value="InterPro"/>
</dbReference>
<evidence type="ECO:0000256" key="8">
    <source>
        <dbReference type="RuleBase" id="RU364068"/>
    </source>
</evidence>
<dbReference type="InterPro" id="IPR033942">
    <property type="entry name" value="IMPase"/>
</dbReference>
<dbReference type="PROSITE" id="PS00630">
    <property type="entry name" value="IMP_2"/>
    <property type="match status" value="1"/>
</dbReference>
<comment type="caution">
    <text evidence="9">The sequence shown here is derived from an EMBL/GenBank/DDBJ whole genome shotgun (WGS) entry which is preliminary data.</text>
</comment>
<name>A0A844GMT6_9FIRM</name>
<dbReference type="Gene3D" id="3.40.190.80">
    <property type="match status" value="1"/>
</dbReference>
<dbReference type="PRINTS" id="PR00377">
    <property type="entry name" value="IMPHPHTASES"/>
</dbReference>
<dbReference type="PANTHER" id="PTHR20854">
    <property type="entry name" value="INOSITOL MONOPHOSPHATASE"/>
    <property type="match status" value="1"/>
</dbReference>
<keyword evidence="4 7" id="KW-0479">Metal-binding</keyword>
<dbReference type="Proteomes" id="UP000437824">
    <property type="component" value="Unassembled WGS sequence"/>
</dbReference>
<evidence type="ECO:0000256" key="1">
    <source>
        <dbReference type="ARBA" id="ARBA00001033"/>
    </source>
</evidence>